<dbReference type="AlphaFoldDB" id="A0A1F5P9S2"/>
<proteinExistence type="inferred from homology"/>
<accession>A0A1F5P9S2</accession>
<dbReference type="PANTHER" id="PTHR11067">
    <property type="entry name" value="INOSINE TRIPHOSPHATE PYROPHOSPHATASE/HAM1 PROTEIN"/>
    <property type="match status" value="1"/>
</dbReference>
<dbReference type="InterPro" id="IPR029001">
    <property type="entry name" value="ITPase-like_fam"/>
</dbReference>
<dbReference type="Proteomes" id="UP000176786">
    <property type="component" value="Unassembled WGS sequence"/>
</dbReference>
<dbReference type="SUPFAM" id="SSF52972">
    <property type="entry name" value="ITPase-like"/>
    <property type="match status" value="1"/>
</dbReference>
<dbReference type="Pfam" id="PF01725">
    <property type="entry name" value="Ham1p_like"/>
    <property type="match status" value="1"/>
</dbReference>
<evidence type="ECO:0000256" key="2">
    <source>
        <dbReference type="ARBA" id="ARBA00022801"/>
    </source>
</evidence>
<keyword evidence="2" id="KW-0378">Hydrolase</keyword>
<evidence type="ECO:0000313" key="3">
    <source>
        <dbReference type="EMBL" id="OGE86686.1"/>
    </source>
</evidence>
<organism evidence="3 4">
    <name type="scientific">Candidatus Doudnabacteria bacterium RIFCSPHIGHO2_02_FULL_46_11</name>
    <dbReference type="NCBI Taxonomy" id="1817832"/>
    <lineage>
        <taxon>Bacteria</taxon>
        <taxon>Candidatus Doudnaibacteriota</taxon>
    </lineage>
</organism>
<protein>
    <recommendedName>
        <fullName evidence="5">Non-canonical purine NTP pyrophosphatase, RdgB/HAM1 family</fullName>
    </recommendedName>
</protein>
<dbReference type="GO" id="GO:0047429">
    <property type="term" value="F:nucleoside triphosphate diphosphatase activity"/>
    <property type="evidence" value="ECO:0007669"/>
    <property type="project" value="InterPro"/>
</dbReference>
<dbReference type="Gene3D" id="3.90.950.10">
    <property type="match status" value="1"/>
</dbReference>
<dbReference type="InterPro" id="IPR002637">
    <property type="entry name" value="RdgB/HAM1"/>
</dbReference>
<evidence type="ECO:0000313" key="4">
    <source>
        <dbReference type="Proteomes" id="UP000176786"/>
    </source>
</evidence>
<sequence length="155" mass="17759">MDLDLPEIQSLDPHEIIKFKLEEALKHHQGNFFVEDTSFYMKSLNDLPGTFSKWFYKVLRPEGIYNVAKQMGDFRAYAKCLIGYAHNAEDIHFFEGVVEGTIIEPRGEGGFGWDPVFMPAGFDKSFAEMNRLEKISISHRGRALGEFKKFLESTG</sequence>
<name>A0A1F5P9S2_9BACT</name>
<evidence type="ECO:0008006" key="5">
    <source>
        <dbReference type="Google" id="ProtNLM"/>
    </source>
</evidence>
<reference evidence="3 4" key="1">
    <citation type="journal article" date="2016" name="Nat. Commun.">
        <title>Thousands of microbial genomes shed light on interconnected biogeochemical processes in an aquifer system.</title>
        <authorList>
            <person name="Anantharaman K."/>
            <person name="Brown C.T."/>
            <person name="Hug L.A."/>
            <person name="Sharon I."/>
            <person name="Castelle C.J."/>
            <person name="Probst A.J."/>
            <person name="Thomas B.C."/>
            <person name="Singh A."/>
            <person name="Wilkins M.J."/>
            <person name="Karaoz U."/>
            <person name="Brodie E.L."/>
            <person name="Williams K.H."/>
            <person name="Hubbard S.S."/>
            <person name="Banfield J.F."/>
        </authorList>
    </citation>
    <scope>NUCLEOTIDE SEQUENCE [LARGE SCALE GENOMIC DNA]</scope>
</reference>
<dbReference type="PANTHER" id="PTHR11067:SF9">
    <property type="entry name" value="INOSINE TRIPHOSPHATE PYROPHOSPHATASE"/>
    <property type="match status" value="1"/>
</dbReference>
<dbReference type="GO" id="GO:0009143">
    <property type="term" value="P:nucleoside triphosphate catabolic process"/>
    <property type="evidence" value="ECO:0007669"/>
    <property type="project" value="InterPro"/>
</dbReference>
<evidence type="ECO:0000256" key="1">
    <source>
        <dbReference type="ARBA" id="ARBA00008023"/>
    </source>
</evidence>
<dbReference type="CDD" id="cd00515">
    <property type="entry name" value="HAM1"/>
    <property type="match status" value="1"/>
</dbReference>
<comment type="similarity">
    <text evidence="1">Belongs to the HAM1 NTPase family.</text>
</comment>
<dbReference type="EMBL" id="MFES01000001">
    <property type="protein sequence ID" value="OGE86686.1"/>
    <property type="molecule type" value="Genomic_DNA"/>
</dbReference>
<dbReference type="GO" id="GO:0005737">
    <property type="term" value="C:cytoplasm"/>
    <property type="evidence" value="ECO:0007669"/>
    <property type="project" value="TreeGrafter"/>
</dbReference>
<gene>
    <name evidence="3" type="ORF">A3J48_01950</name>
</gene>
<comment type="caution">
    <text evidence="3">The sequence shown here is derived from an EMBL/GenBank/DDBJ whole genome shotgun (WGS) entry which is preliminary data.</text>
</comment>
<dbReference type="STRING" id="1817832.A3J48_01950"/>